<keyword evidence="3" id="KW-0813">Transport</keyword>
<dbReference type="Pfam" id="PF02321">
    <property type="entry name" value="OEP"/>
    <property type="match status" value="2"/>
</dbReference>
<evidence type="ECO:0000256" key="2">
    <source>
        <dbReference type="ARBA" id="ARBA00007613"/>
    </source>
</evidence>
<evidence type="ECO:0000256" key="5">
    <source>
        <dbReference type="ARBA" id="ARBA00022692"/>
    </source>
</evidence>
<evidence type="ECO:0000256" key="3">
    <source>
        <dbReference type="ARBA" id="ARBA00022448"/>
    </source>
</evidence>
<evidence type="ECO:0000256" key="8">
    <source>
        <dbReference type="SAM" id="Coils"/>
    </source>
</evidence>
<dbReference type="InterPro" id="IPR003423">
    <property type="entry name" value="OMP_efflux"/>
</dbReference>
<evidence type="ECO:0000256" key="9">
    <source>
        <dbReference type="SAM" id="SignalP"/>
    </source>
</evidence>
<evidence type="ECO:0000256" key="6">
    <source>
        <dbReference type="ARBA" id="ARBA00023136"/>
    </source>
</evidence>
<keyword evidence="6" id="KW-0472">Membrane</keyword>
<accession>A0ABV7ERN3</accession>
<comment type="caution">
    <text evidence="10">The sequence shown here is derived from an EMBL/GenBank/DDBJ whole genome shotgun (WGS) entry which is preliminary data.</text>
</comment>
<proteinExistence type="inferred from homology"/>
<feature type="chain" id="PRO_5047341808" evidence="9">
    <location>
        <begin position="27"/>
        <end position="470"/>
    </location>
</feature>
<comment type="similarity">
    <text evidence="2">Belongs to the outer membrane factor (OMF) (TC 1.B.17) family.</text>
</comment>
<dbReference type="PANTHER" id="PTHR30026:SF20">
    <property type="entry name" value="OUTER MEMBRANE PROTEIN TOLC"/>
    <property type="match status" value="1"/>
</dbReference>
<dbReference type="InterPro" id="IPR051906">
    <property type="entry name" value="TolC-like"/>
</dbReference>
<organism evidence="10 11">
    <name type="scientific">Salinisphaera aquimarina</name>
    <dbReference type="NCBI Taxonomy" id="2094031"/>
    <lineage>
        <taxon>Bacteria</taxon>
        <taxon>Pseudomonadati</taxon>
        <taxon>Pseudomonadota</taxon>
        <taxon>Gammaproteobacteria</taxon>
        <taxon>Salinisphaerales</taxon>
        <taxon>Salinisphaeraceae</taxon>
        <taxon>Salinisphaera</taxon>
    </lineage>
</organism>
<keyword evidence="11" id="KW-1185">Reference proteome</keyword>
<dbReference type="EMBL" id="JBHRSS010000003">
    <property type="protein sequence ID" value="MFC3104282.1"/>
    <property type="molecule type" value="Genomic_DNA"/>
</dbReference>
<name>A0ABV7ERN3_9GAMM</name>
<evidence type="ECO:0000256" key="1">
    <source>
        <dbReference type="ARBA" id="ARBA00004442"/>
    </source>
</evidence>
<sequence>MRISAYRHRPAALVLCAGLLFSAAGAAAPAPGETFTMPEAAQPLSMQQAIDDALATNVQTLLADARRAEASGNRAEARSAFLPHLSGEVSQSRRQTNLAAQGLDFGSAFANLPAGTAPAFPSVITYNSFDARARLRQSLFDYSAWQQYQSAKIGERVADDQLAVAREQVAAQAALDYVSALAARESVAASQADLDLSATLAKLATDQEHVGIATGVDVTRAQTRQARARARLAQAETDQTRADIRLARTVGLPLDAPITLEDRLDYRPVAVGDTATDVARAMADRPEVQLASRQISQREKQLAAARGARLPTLSATADYGDSGNTYHENNEGTYAVGAQLQVPIFDGGATHARISSAASRLDQQRIQYRDTRDQVEQDVRLARRTLTTLAEQVNAAQSALTLANRELSLSRDRFANGISNNVEVIDAQASLADARNTRVAALADYTRARINLAAALGRAQQFRIDEPVTP</sequence>
<evidence type="ECO:0000256" key="4">
    <source>
        <dbReference type="ARBA" id="ARBA00022452"/>
    </source>
</evidence>
<keyword evidence="9" id="KW-0732">Signal</keyword>
<evidence type="ECO:0000256" key="7">
    <source>
        <dbReference type="ARBA" id="ARBA00023237"/>
    </source>
</evidence>
<dbReference type="PANTHER" id="PTHR30026">
    <property type="entry name" value="OUTER MEMBRANE PROTEIN TOLC"/>
    <property type="match status" value="1"/>
</dbReference>
<feature type="signal peptide" evidence="9">
    <location>
        <begin position="1"/>
        <end position="26"/>
    </location>
</feature>
<comment type="subcellular location">
    <subcellularLocation>
        <location evidence="1">Cell outer membrane</location>
    </subcellularLocation>
</comment>
<keyword evidence="4" id="KW-1134">Transmembrane beta strand</keyword>
<dbReference type="SUPFAM" id="SSF56954">
    <property type="entry name" value="Outer membrane efflux proteins (OEP)"/>
    <property type="match status" value="1"/>
</dbReference>
<keyword evidence="7" id="KW-0998">Cell outer membrane</keyword>
<feature type="coiled-coil region" evidence="8">
    <location>
        <begin position="358"/>
        <end position="392"/>
    </location>
</feature>
<gene>
    <name evidence="10" type="ORF">ACFOSU_10275</name>
</gene>
<dbReference type="Gene3D" id="1.20.1600.10">
    <property type="entry name" value="Outer membrane efflux proteins (OEP)"/>
    <property type="match status" value="1"/>
</dbReference>
<dbReference type="Proteomes" id="UP001595462">
    <property type="component" value="Unassembled WGS sequence"/>
</dbReference>
<dbReference type="RefSeq" id="WP_380689113.1">
    <property type="nucleotide sequence ID" value="NZ_JBHRSS010000003.1"/>
</dbReference>
<evidence type="ECO:0000313" key="10">
    <source>
        <dbReference type="EMBL" id="MFC3104282.1"/>
    </source>
</evidence>
<reference evidence="11" key="1">
    <citation type="journal article" date="2019" name="Int. J. Syst. Evol. Microbiol.">
        <title>The Global Catalogue of Microorganisms (GCM) 10K type strain sequencing project: providing services to taxonomists for standard genome sequencing and annotation.</title>
        <authorList>
            <consortium name="The Broad Institute Genomics Platform"/>
            <consortium name="The Broad Institute Genome Sequencing Center for Infectious Disease"/>
            <person name="Wu L."/>
            <person name="Ma J."/>
        </authorList>
    </citation>
    <scope>NUCLEOTIDE SEQUENCE [LARGE SCALE GENOMIC DNA]</scope>
    <source>
        <strain evidence="11">KCTC 52640</strain>
    </source>
</reference>
<keyword evidence="5" id="KW-0812">Transmembrane</keyword>
<evidence type="ECO:0000313" key="11">
    <source>
        <dbReference type="Proteomes" id="UP001595462"/>
    </source>
</evidence>
<keyword evidence="8" id="KW-0175">Coiled coil</keyword>
<protein>
    <submittedName>
        <fullName evidence="10">TolC family protein</fullName>
    </submittedName>
</protein>